<feature type="region of interest" description="Disordered" evidence="1">
    <location>
        <begin position="242"/>
        <end position="299"/>
    </location>
</feature>
<dbReference type="Proteomes" id="UP000041254">
    <property type="component" value="Unassembled WGS sequence"/>
</dbReference>
<feature type="region of interest" description="Disordered" evidence="1">
    <location>
        <begin position="338"/>
        <end position="362"/>
    </location>
</feature>
<evidence type="ECO:0000313" key="3">
    <source>
        <dbReference type="Proteomes" id="UP000041254"/>
    </source>
</evidence>
<dbReference type="VEuPathDB" id="CryptoDB:Vbra_4185"/>
<dbReference type="EMBL" id="CDMY01000377">
    <property type="protein sequence ID" value="CEM07786.1"/>
    <property type="molecule type" value="Genomic_DNA"/>
</dbReference>
<dbReference type="PANTHER" id="PTHR47773">
    <property type="entry name" value="SI:DKEY-9I5.2-RELATED"/>
    <property type="match status" value="1"/>
</dbReference>
<keyword evidence="3" id="KW-1185">Reference proteome</keyword>
<feature type="compositionally biased region" description="Low complexity" evidence="1">
    <location>
        <begin position="1193"/>
        <end position="1210"/>
    </location>
</feature>
<feature type="region of interest" description="Disordered" evidence="1">
    <location>
        <begin position="456"/>
        <end position="476"/>
    </location>
</feature>
<organism evidence="2 3">
    <name type="scientific">Vitrella brassicaformis (strain CCMP3155)</name>
    <dbReference type="NCBI Taxonomy" id="1169540"/>
    <lineage>
        <taxon>Eukaryota</taxon>
        <taxon>Sar</taxon>
        <taxon>Alveolata</taxon>
        <taxon>Colpodellida</taxon>
        <taxon>Vitrellaceae</taxon>
        <taxon>Vitrella</taxon>
    </lineage>
</organism>
<dbReference type="PANTHER" id="PTHR47773:SF1">
    <property type="entry name" value="C2H2-TYPE DOMAIN-CONTAINING PROTEIN"/>
    <property type="match status" value="1"/>
</dbReference>
<feature type="compositionally biased region" description="Pro residues" evidence="1">
    <location>
        <begin position="344"/>
        <end position="360"/>
    </location>
</feature>
<accession>A0A0G4F5Y8</accession>
<feature type="compositionally biased region" description="Pro residues" evidence="1">
    <location>
        <begin position="249"/>
        <end position="291"/>
    </location>
</feature>
<sequence>MADRKKQAMPWSEWEGRLKKMHDSNSSSDIASLKGIAANDRVTWEVGCIQRCPDWQFRTSGHFFRRGQEGVCGCGYGQAAAIEAFKAKLKAGRVEFGSTVTFGFAPVDLSSCPHRTGATVVSRPSLHQYKTIIALTALVGGRLVEREVPPRTKGDPQAAQKYKLPEQARELYDAMLRCPCHGHPLLEQAQRPGWWQKEWDDRNGMANLCECTSHLEALSLVRREGLLVQGGATWKALHSRESGWSPSAIAPPRPLAIAPPRPLAPHRPTPTSPARPPATPQAAARPPPQPPAAASAASGNGNIDVLTLQLAQKMQQLMQQRNLDPHQIDEVLSIGLHTLGTNAPPAPARPPTQQPKPHPALPKRLLPDTDSSPLIGKWTAKALAISDGAKGVPVTDWVQRKLKGPARQDGGPAPPSLTQLSSSGKLVEFLLKSDQLADYLLFAKLPQLQIRHLKGTSQRRGGIQLHPQPGLPPKEEDGGPFDMDQRAGWVPAVPITCTQCPDPFEYLCDDLFIVFPPDGTKCPWCNIAVLAFKDMSKQVPRVVIHFDGTFKIVGVLLYCSTCKMSRESTHPRLISTYPSSFLRQLPCDLHRSMLFSRELSDYIMRQGGNNSASFARVTEYIRQSQIRARMSLIDQYNSHIHQYRAHLALSLPAQDVPKVEDFMPMPTDVSTPVDSTIISHYVAVGLQRESMMNALMLRLKGRILSQDWKHIKQMRNATQKCRLFTVCNEIGFVIAWTVTVGEGQGEIRHLLGSLRDYFVKEGVKPPIAVYKDTDCCRQTGISVWQEMWPQILELLDIFHKAQRLAKALHHGHQLEGAFWRDWGDITWQLNSEDIDLLIKAVIQDANYPDITTVSAAWTWLKTQARHLLNKHVRRGTFDRFTYAWNLLTLYEKYQPYSLFNDKAPHVFYLIMRHVMNGCLEDPPDGGLFYQTGSVHYGTAKIELPIYSTARGTNKNESVNSFVSAAIHGSVMGAPLMQVKLTQAFFEHNMSKSKKLGFGHLPLADPSMCLDFVDRASSMRLAGNGDRPNLEEMHKFVAKFSPVDVNEGQNVVFGFREADFRRRQQAQQTADSGQGVDEINLQADGVFEFDVSAQEEAPTAALEAFDCSGDRAISTRLNHVVTAPLLLQQPSSLTKAPTQSPQSLGKLMENHKALAADGMWDDDHLQKVVDSSESYLSYCNRSIQQLREKAIQAKNGAAKNKANKQSAAASSDGRKSLENMNATGPSHYPEVMRQILLQLARKHGGWRGEKGKMVFDEFQVIYAQVKAVNPDAPLRQASLFHITDFFKNLRTYWNSCDLAAPHTAAEEVPRGSNKGPSRKHCAPYAAHLRQYPHTSRNVQPATFSPHESLISPSPLR</sequence>
<proteinExistence type="predicted"/>
<gene>
    <name evidence="2" type="ORF">Vbra_4185</name>
</gene>
<feature type="region of interest" description="Disordered" evidence="1">
    <location>
        <begin position="1193"/>
        <end position="1225"/>
    </location>
</feature>
<protein>
    <submittedName>
        <fullName evidence="2">Uncharacterized protein</fullName>
    </submittedName>
</protein>
<evidence type="ECO:0000256" key="1">
    <source>
        <dbReference type="SAM" id="MobiDB-lite"/>
    </source>
</evidence>
<dbReference type="OrthoDB" id="10058592at2759"/>
<name>A0A0G4F5Y8_VITBC</name>
<dbReference type="InParanoid" id="A0A0G4F5Y8"/>
<reference evidence="2 3" key="1">
    <citation type="submission" date="2014-11" db="EMBL/GenBank/DDBJ databases">
        <authorList>
            <person name="Zhu J."/>
            <person name="Qi W."/>
            <person name="Song R."/>
        </authorList>
    </citation>
    <scope>NUCLEOTIDE SEQUENCE [LARGE SCALE GENOMIC DNA]</scope>
</reference>
<evidence type="ECO:0000313" key="2">
    <source>
        <dbReference type="EMBL" id="CEM07786.1"/>
    </source>
</evidence>
<feature type="region of interest" description="Disordered" evidence="1">
    <location>
        <begin position="1334"/>
        <end position="1355"/>
    </location>
</feature>